<dbReference type="InParanoid" id="C5KIF8"/>
<accession>C5KIF8</accession>
<dbReference type="GO" id="GO:0004348">
    <property type="term" value="F:glucosylceramidase activity"/>
    <property type="evidence" value="ECO:0007669"/>
    <property type="project" value="InterPro"/>
</dbReference>
<keyword evidence="3" id="KW-0378">Hydrolase</keyword>
<dbReference type="Pfam" id="PF02055">
    <property type="entry name" value="Glyco_hydro_30"/>
    <property type="match status" value="1"/>
</dbReference>
<feature type="domain" description="Glycosyl hydrolase family 30 TIM-barrel" evidence="4">
    <location>
        <begin position="261"/>
        <end position="414"/>
    </location>
</feature>
<dbReference type="GO" id="GO:0006680">
    <property type="term" value="P:glucosylceramide catabolic process"/>
    <property type="evidence" value="ECO:0007669"/>
    <property type="project" value="TreeGrafter"/>
</dbReference>
<dbReference type="SUPFAM" id="SSF51445">
    <property type="entry name" value="(Trans)glycosidases"/>
    <property type="match status" value="1"/>
</dbReference>
<dbReference type="PANTHER" id="PTHR11069:SF23">
    <property type="entry name" value="LYSOSOMAL ACID GLUCOSYLCERAMIDASE"/>
    <property type="match status" value="1"/>
</dbReference>
<keyword evidence="2" id="KW-0732">Signal</keyword>
<comment type="similarity">
    <text evidence="1">Belongs to the glycosyl hydrolase 30 family.</text>
</comment>
<organism evidence="6">
    <name type="scientific">Perkinsus marinus (strain ATCC 50983 / TXsc)</name>
    <dbReference type="NCBI Taxonomy" id="423536"/>
    <lineage>
        <taxon>Eukaryota</taxon>
        <taxon>Sar</taxon>
        <taxon>Alveolata</taxon>
        <taxon>Perkinsozoa</taxon>
        <taxon>Perkinsea</taxon>
        <taxon>Perkinsida</taxon>
        <taxon>Perkinsidae</taxon>
        <taxon>Perkinsus</taxon>
    </lineage>
</organism>
<dbReference type="Proteomes" id="UP000007800">
    <property type="component" value="Unassembled WGS sequence"/>
</dbReference>
<sequence length="414" mass="46590">MASWTNKFGDDYAEHSAVFAKDADVEHIEMMGVSVREVLMPAFEEALKDMGGKPLREAKILEIGCGTGSILDVLRVEGADPNLLYGVDLNEKSVSIANAKHEFHVQHVEGYDYILPGNPEIDIAFCKQCLSHVPPADYEKFFGKIRQLEAKYFIISEGINPNGYEATKWGEWTFHTNDFLKLCTAQFGKPMFTKNFVAKEPEMFAPLMHDTTALFKLCKLVTTAASGKRWATVDVAVSAERNKNAKIFLKTDGKSPRPIIGYGGSIPEQTFTNVNEKAMDELVEVYFGSAGLDYNMLRVPVHSTGNGYVFDNVYNDFDLKHFDYNLTGDRKNGKMEMIMKVLKKKEKLKIVGSAWSPPSWMKLGNHSMNGSPKPCLKNDPRYHKVWADYLVTWVAAYERLGVPIWAITQQNEPS</sequence>
<dbReference type="AlphaFoldDB" id="C5KIF8"/>
<keyword evidence="6" id="KW-1185">Reference proteome</keyword>
<dbReference type="InterPro" id="IPR029063">
    <property type="entry name" value="SAM-dependent_MTases_sf"/>
</dbReference>
<protein>
    <submittedName>
        <fullName evidence="5">Glucosylceramidase, putative</fullName>
    </submittedName>
</protein>
<dbReference type="PRINTS" id="PR00843">
    <property type="entry name" value="GLHYDRLASE30"/>
</dbReference>
<dbReference type="InterPro" id="IPR033453">
    <property type="entry name" value="Glyco_hydro_30_TIM-barrel"/>
</dbReference>
<dbReference type="Pfam" id="PF13489">
    <property type="entry name" value="Methyltransf_23"/>
    <property type="match status" value="1"/>
</dbReference>
<dbReference type="RefSeq" id="XP_002783940.1">
    <property type="nucleotide sequence ID" value="XM_002783894.1"/>
</dbReference>
<evidence type="ECO:0000313" key="5">
    <source>
        <dbReference type="EMBL" id="EER15736.1"/>
    </source>
</evidence>
<dbReference type="EMBL" id="GG673182">
    <property type="protein sequence ID" value="EER15736.1"/>
    <property type="molecule type" value="Genomic_DNA"/>
</dbReference>
<name>C5KIF8_PERM5</name>
<reference evidence="5 6" key="1">
    <citation type="submission" date="2008-07" db="EMBL/GenBank/DDBJ databases">
        <authorList>
            <person name="El-Sayed N."/>
            <person name="Caler E."/>
            <person name="Inman J."/>
            <person name="Amedeo P."/>
            <person name="Hass B."/>
            <person name="Wortman J."/>
        </authorList>
    </citation>
    <scope>NUCLEOTIDE SEQUENCE [LARGE SCALE GENOMIC DNA]</scope>
    <source>
        <strain evidence="6">ATCC 50983 / TXsc</strain>
    </source>
</reference>
<evidence type="ECO:0000256" key="3">
    <source>
        <dbReference type="ARBA" id="ARBA00022801"/>
    </source>
</evidence>
<dbReference type="GeneID" id="9060408"/>
<dbReference type="PANTHER" id="PTHR11069">
    <property type="entry name" value="GLUCOSYLCERAMIDASE"/>
    <property type="match status" value="1"/>
</dbReference>
<evidence type="ECO:0000256" key="2">
    <source>
        <dbReference type="ARBA" id="ARBA00022729"/>
    </source>
</evidence>
<dbReference type="InterPro" id="IPR001139">
    <property type="entry name" value="Glyco_hydro_30"/>
</dbReference>
<dbReference type="SUPFAM" id="SSF53335">
    <property type="entry name" value="S-adenosyl-L-methionine-dependent methyltransferases"/>
    <property type="match status" value="1"/>
</dbReference>
<proteinExistence type="inferred from homology"/>
<evidence type="ECO:0000259" key="4">
    <source>
        <dbReference type="Pfam" id="PF02055"/>
    </source>
</evidence>
<dbReference type="InterPro" id="IPR017853">
    <property type="entry name" value="GH"/>
</dbReference>
<dbReference type="OrthoDB" id="2160638at2759"/>
<dbReference type="Gene3D" id="3.40.50.150">
    <property type="entry name" value="Vaccinia Virus protein VP39"/>
    <property type="match status" value="1"/>
</dbReference>
<dbReference type="Gene3D" id="3.20.20.80">
    <property type="entry name" value="Glycosidases"/>
    <property type="match status" value="1"/>
</dbReference>
<gene>
    <name evidence="5" type="ORF">Pmar_PMAR022871</name>
</gene>
<dbReference type="GO" id="GO:0016020">
    <property type="term" value="C:membrane"/>
    <property type="evidence" value="ECO:0007669"/>
    <property type="project" value="GOC"/>
</dbReference>
<dbReference type="CDD" id="cd02440">
    <property type="entry name" value="AdoMet_MTases"/>
    <property type="match status" value="1"/>
</dbReference>
<evidence type="ECO:0000313" key="6">
    <source>
        <dbReference type="Proteomes" id="UP000007800"/>
    </source>
</evidence>
<evidence type="ECO:0000256" key="1">
    <source>
        <dbReference type="ARBA" id="ARBA00005382"/>
    </source>
</evidence>